<dbReference type="EMBL" id="CP142727">
    <property type="protein sequence ID" value="WUR02660.1"/>
    <property type="molecule type" value="Genomic_DNA"/>
</dbReference>
<accession>A0AAX4J9K9</accession>
<organism evidence="1 2">
    <name type="scientific">Vairimorpha necatrix</name>
    <dbReference type="NCBI Taxonomy" id="6039"/>
    <lineage>
        <taxon>Eukaryota</taxon>
        <taxon>Fungi</taxon>
        <taxon>Fungi incertae sedis</taxon>
        <taxon>Microsporidia</taxon>
        <taxon>Nosematidae</taxon>
        <taxon>Vairimorpha</taxon>
    </lineage>
</organism>
<proteinExistence type="predicted"/>
<name>A0AAX4J9K9_9MICR</name>
<reference evidence="1" key="1">
    <citation type="journal article" date="2024" name="BMC Genomics">
        <title>Functional annotation of a divergent genome using sequence and structure-based similarity.</title>
        <authorList>
            <person name="Svedberg D."/>
            <person name="Winiger R.R."/>
            <person name="Berg A."/>
            <person name="Sharma H."/>
            <person name="Tellgren-Roth C."/>
            <person name="Debrunner-Vossbrinck B.A."/>
            <person name="Vossbrinck C.R."/>
            <person name="Barandun J."/>
        </authorList>
    </citation>
    <scope>NUCLEOTIDE SEQUENCE</scope>
    <source>
        <strain evidence="1">Illinois isolate</strain>
    </source>
</reference>
<dbReference type="Proteomes" id="UP001334084">
    <property type="component" value="Chromosome 2"/>
</dbReference>
<gene>
    <name evidence="1" type="ORF">VNE69_02181</name>
</gene>
<dbReference type="RefSeq" id="XP_065328805.1">
    <property type="nucleotide sequence ID" value="XM_065472733.1"/>
</dbReference>
<protein>
    <submittedName>
        <fullName evidence="1">Uncharacterized protein</fullName>
    </submittedName>
</protein>
<evidence type="ECO:0000313" key="2">
    <source>
        <dbReference type="Proteomes" id="UP001334084"/>
    </source>
</evidence>
<dbReference type="AlphaFoldDB" id="A0AAX4J9K9"/>
<dbReference type="KEGG" id="vnx:VNE69_02181"/>
<keyword evidence="2" id="KW-1185">Reference proteome</keyword>
<sequence length="235" mass="26320">MFTDNNLAATNEKLFGITSNERTEDDPDTFLKTLRCYAGVYNRGEVYYELFGQNKWLSQRARTLEDVLMAFVINGLPENIGSTIMLNFPVKLSWSYIYNICSGLQWRKISAEGTYPNVLEVDAVKNTEFASKLGNIGTPETSKVRCFYCADVCALDAFPIVHINDEKIGYKALLDSGSAEGFKVYSIDVCINKLGEHIINTGNAAPVVTTIYRNGMSLKTEIKKKIKDVHGGVRW</sequence>
<evidence type="ECO:0000313" key="1">
    <source>
        <dbReference type="EMBL" id="WUR02660.1"/>
    </source>
</evidence>
<dbReference type="GeneID" id="90540471"/>